<name>A0A0A7S1Z7_FRIPE</name>
<keyword evidence="2" id="KW-0540">Nuclease</keyword>
<evidence type="ECO:0000313" key="3">
    <source>
        <dbReference type="Proteomes" id="UP000030901"/>
    </source>
</evidence>
<proteinExistence type="predicted"/>
<reference evidence="2 3" key="1">
    <citation type="journal article" date="2014" name="Appl. Environ. Microbiol.">
        <title>Gut symbionts from distinct hosts exhibit genotoxic activity via divergent colibactin biosynthetic pathways.</title>
        <authorList>
            <person name="Engel P."/>
            <person name="Vizcaino M.I."/>
            <person name="Crawford J.M."/>
        </authorList>
    </citation>
    <scope>NUCLEOTIDE SEQUENCE [LARGE SCALE GENOMIC DNA]</scope>
    <source>
        <strain evidence="2 3">PEB0191</strain>
    </source>
</reference>
<dbReference type="GO" id="GO:0004519">
    <property type="term" value="F:endonuclease activity"/>
    <property type="evidence" value="ECO:0007669"/>
    <property type="project" value="UniProtKB-KW"/>
</dbReference>
<dbReference type="HOGENOM" id="CLU_749554_0_0_6"/>
<gene>
    <name evidence="2" type="ORF">FPB0191_01632</name>
</gene>
<dbReference type="Pfam" id="PF15648">
    <property type="entry name" value="Tox-REase-5"/>
    <property type="match status" value="1"/>
</dbReference>
<accession>A0A0A7S1Z7</accession>
<sequence>MPFPIVVGLAELASILLSTGAVYIYNSNQQDSYPSGYETSYTPVWPTIQKQTYSTNKDTYPLYQDPLIFYNILKEIETKNIPLSNKADVIDETMNDNIEPDTPEDIAEFEKEIEFFRTHILGYYEKELDKVRNGQASNSGYGEEDLVKQLQFCELELAEMELNLVILKGGLSTGLTGDEKNTVRGLLAERMVKIKEEQRDKIKTCGCSIIPFIKLNTFRRKMSDLAADYQATISGAKWQRSKNPETGKMSVEISEWVYIGPASKKVDFDGWMPNYCLLLEMKANYDSLMFSKTQIDSFGTPKLKGIGEKKMDTLLKQATRHNTVCSAHPPARCCWIFMTPLLYDAFTARLAFEILPTITTVYVPTTLLK</sequence>
<keyword evidence="2" id="KW-0255">Endonuclease</keyword>
<dbReference type="AlphaFoldDB" id="A0A0A7S1Z7"/>
<dbReference type="InterPro" id="IPR028904">
    <property type="entry name" value="Tox-REase-5_dom"/>
</dbReference>
<evidence type="ECO:0000313" key="2">
    <source>
        <dbReference type="EMBL" id="AJA45448.1"/>
    </source>
</evidence>
<dbReference type="KEGG" id="fpp:FPB0191_01632"/>
<evidence type="ECO:0000259" key="1">
    <source>
        <dbReference type="Pfam" id="PF15648"/>
    </source>
</evidence>
<organism evidence="2 3">
    <name type="scientific">Frischella perrara</name>
    <dbReference type="NCBI Taxonomy" id="1267021"/>
    <lineage>
        <taxon>Bacteria</taxon>
        <taxon>Pseudomonadati</taxon>
        <taxon>Pseudomonadota</taxon>
        <taxon>Gammaproteobacteria</taxon>
        <taxon>Orbales</taxon>
        <taxon>Orbaceae</taxon>
        <taxon>Frischella</taxon>
    </lineage>
</organism>
<keyword evidence="3" id="KW-1185">Reference proteome</keyword>
<feature type="domain" description="Tox-REase-5" evidence="1">
    <location>
        <begin position="227"/>
        <end position="340"/>
    </location>
</feature>
<dbReference type="RefSeq" id="WP_039105220.1">
    <property type="nucleotide sequence ID" value="NZ_CP009056.1"/>
</dbReference>
<dbReference type="Proteomes" id="UP000030901">
    <property type="component" value="Chromosome"/>
</dbReference>
<protein>
    <submittedName>
        <fullName evidence="2">Restriction endonuclease fold toxin 5</fullName>
    </submittedName>
</protein>
<dbReference type="STRING" id="1267021.FPB0191_01632"/>
<dbReference type="EMBL" id="CP009056">
    <property type="protein sequence ID" value="AJA45448.1"/>
    <property type="molecule type" value="Genomic_DNA"/>
</dbReference>
<keyword evidence="2" id="KW-0378">Hydrolase</keyword>